<feature type="region of interest" description="Disordered" evidence="1">
    <location>
        <begin position="280"/>
        <end position="304"/>
    </location>
</feature>
<evidence type="ECO:0000256" key="1">
    <source>
        <dbReference type="SAM" id="MobiDB-lite"/>
    </source>
</evidence>
<proteinExistence type="predicted"/>
<feature type="compositionally biased region" description="Polar residues" evidence="1">
    <location>
        <begin position="8"/>
        <end position="19"/>
    </location>
</feature>
<dbReference type="AlphaFoldDB" id="A0AAD6X2M7"/>
<reference evidence="2" key="1">
    <citation type="submission" date="2023-03" db="EMBL/GenBank/DDBJ databases">
        <title>Massive genome expansion in bonnet fungi (Mycena s.s.) driven by repeated elements and novel gene families across ecological guilds.</title>
        <authorList>
            <consortium name="Lawrence Berkeley National Laboratory"/>
            <person name="Harder C.B."/>
            <person name="Miyauchi S."/>
            <person name="Viragh M."/>
            <person name="Kuo A."/>
            <person name="Thoen E."/>
            <person name="Andreopoulos B."/>
            <person name="Lu D."/>
            <person name="Skrede I."/>
            <person name="Drula E."/>
            <person name="Henrissat B."/>
            <person name="Morin E."/>
            <person name="Kohler A."/>
            <person name="Barry K."/>
            <person name="LaButti K."/>
            <person name="Morin E."/>
            <person name="Salamov A."/>
            <person name="Lipzen A."/>
            <person name="Mereny Z."/>
            <person name="Hegedus B."/>
            <person name="Baldrian P."/>
            <person name="Stursova M."/>
            <person name="Weitz H."/>
            <person name="Taylor A."/>
            <person name="Grigoriev I.V."/>
            <person name="Nagy L.G."/>
            <person name="Martin F."/>
            <person name="Kauserud H."/>
        </authorList>
    </citation>
    <scope>NUCLEOTIDE SEQUENCE</scope>
    <source>
        <strain evidence="2">CBHHK200</strain>
    </source>
</reference>
<feature type="compositionally biased region" description="Low complexity" evidence="1">
    <location>
        <begin position="253"/>
        <end position="262"/>
    </location>
</feature>
<comment type="caution">
    <text evidence="2">The sequence shown here is derived from an EMBL/GenBank/DDBJ whole genome shotgun (WGS) entry which is preliminary data.</text>
</comment>
<evidence type="ECO:0000313" key="2">
    <source>
        <dbReference type="EMBL" id="KAJ7033425.1"/>
    </source>
</evidence>
<dbReference type="EMBL" id="JARJCM010000065">
    <property type="protein sequence ID" value="KAJ7033425.1"/>
    <property type="molecule type" value="Genomic_DNA"/>
</dbReference>
<evidence type="ECO:0000313" key="3">
    <source>
        <dbReference type="Proteomes" id="UP001218188"/>
    </source>
</evidence>
<gene>
    <name evidence="2" type="ORF">C8F04DRAFT_1104696</name>
</gene>
<dbReference type="Proteomes" id="UP001218188">
    <property type="component" value="Unassembled WGS sequence"/>
</dbReference>
<sequence>MAIYSAGQPLSGTTSPGKQSRQRRLLDLNRVEREMTHWPRVVKGSGFGPPLYEAVTVATSVIYWPEHSELEAEEDKVQSTLGPSAGLEEFSKCLPNGGTILSIHRPTTSLAWLEENYNLPVVKFIRKKFVGPLAMMLFPDTPALAIFGPHSSQKMARLAQGLANKSRFPVISRPAADNPMLQFESPIPPKDNGLGEIQLFDQFTVDPLVAVNAQISHESEDNGISSTAQGSEHVDGNGAPSSNSQLPMPVPSNGENPNNNNNIDHATIESKTSTSHACTCHHTANHEGDPGGPGNDPDSEADQWDDWISPFHLTKSEITIQSPMQTVCLDIQSYTQFKTYAVGDAPNDPDTQGFPGLRPQAQAHTTFVIEFSPKTVSIERSHAVLGLLAHRPASIVSNTKCMFPNCLFPRFNLLHLVSVDCGFEEPTQTLKHIAGNTVQNTFTATLGVSGAVPALTATGRYAHGRTATHTIEATNSKPMPPCEIELEPGERFRNRDGKDYISYNYTYAPRATSSPGLSTNKRYCLNVGFGVGINFYPYAEDSDCLVQPPQVTYINQNQVFIWVKNDRLGAEGTTIFLTNEIPDIRRCSQIIKCNEAQLNFETGQITNSTILRGNEKDGGISLALLPLPENKFQPGKSPSALHKLQTGTKTVFRKVKSTPRPQITLTPNEAVSRGWDATNNRWREAIYPQLDKCLNPVHTAATITDPTVIAYRISPFQKRSEL</sequence>
<accession>A0AAD6X2M7</accession>
<feature type="region of interest" description="Disordered" evidence="1">
    <location>
        <begin position="1"/>
        <end position="22"/>
    </location>
</feature>
<name>A0AAD6X2M7_9AGAR</name>
<protein>
    <submittedName>
        <fullName evidence="2">Uncharacterized protein</fullName>
    </submittedName>
</protein>
<keyword evidence="3" id="KW-1185">Reference proteome</keyword>
<organism evidence="2 3">
    <name type="scientific">Mycena alexandri</name>
    <dbReference type="NCBI Taxonomy" id="1745969"/>
    <lineage>
        <taxon>Eukaryota</taxon>
        <taxon>Fungi</taxon>
        <taxon>Dikarya</taxon>
        <taxon>Basidiomycota</taxon>
        <taxon>Agaricomycotina</taxon>
        <taxon>Agaricomycetes</taxon>
        <taxon>Agaricomycetidae</taxon>
        <taxon>Agaricales</taxon>
        <taxon>Marasmiineae</taxon>
        <taxon>Mycenaceae</taxon>
        <taxon>Mycena</taxon>
    </lineage>
</organism>
<feature type="region of interest" description="Disordered" evidence="1">
    <location>
        <begin position="219"/>
        <end position="265"/>
    </location>
</feature>